<dbReference type="PIRSF" id="PIRSF002401">
    <property type="entry name" value="GTP_bd_Obg/CgtA"/>
    <property type="match status" value="1"/>
</dbReference>
<dbReference type="InterPro" id="IPR045086">
    <property type="entry name" value="OBG_GTPase"/>
</dbReference>
<dbReference type="GO" id="GO:0000287">
    <property type="term" value="F:magnesium ion binding"/>
    <property type="evidence" value="ECO:0007669"/>
    <property type="project" value="InterPro"/>
</dbReference>
<dbReference type="Pfam" id="PF01926">
    <property type="entry name" value="MMR_HSR1"/>
    <property type="match status" value="1"/>
</dbReference>
<dbReference type="InterPro" id="IPR031167">
    <property type="entry name" value="G_OBG"/>
</dbReference>
<protein>
    <recommendedName>
        <fullName evidence="9">OBG-type G domain-containing protein</fullName>
    </recommendedName>
</protein>
<dbReference type="FunCoup" id="A0A6L2PQ46">
    <property type="interactions" value="537"/>
</dbReference>
<dbReference type="SUPFAM" id="SSF52540">
    <property type="entry name" value="P-loop containing nucleoside triphosphate hydrolases"/>
    <property type="match status" value="1"/>
</dbReference>
<organism evidence="7 8">
    <name type="scientific">Coptotermes formosanus</name>
    <name type="common">Formosan subterranean termite</name>
    <dbReference type="NCBI Taxonomy" id="36987"/>
    <lineage>
        <taxon>Eukaryota</taxon>
        <taxon>Metazoa</taxon>
        <taxon>Ecdysozoa</taxon>
        <taxon>Arthropoda</taxon>
        <taxon>Hexapoda</taxon>
        <taxon>Insecta</taxon>
        <taxon>Pterygota</taxon>
        <taxon>Neoptera</taxon>
        <taxon>Polyneoptera</taxon>
        <taxon>Dictyoptera</taxon>
        <taxon>Blattodea</taxon>
        <taxon>Blattoidea</taxon>
        <taxon>Termitoidae</taxon>
        <taxon>Rhinotermitidae</taxon>
        <taxon>Coptotermes</taxon>
    </lineage>
</organism>
<dbReference type="Proteomes" id="UP000502823">
    <property type="component" value="Unassembled WGS sequence"/>
</dbReference>
<dbReference type="Gene3D" id="2.70.210.12">
    <property type="entry name" value="GTP1/OBG domain"/>
    <property type="match status" value="1"/>
</dbReference>
<keyword evidence="3" id="KW-0547">Nucleotide-binding</keyword>
<dbReference type="InterPro" id="IPR036726">
    <property type="entry name" value="GTP1_OBG_dom_sf"/>
</dbReference>
<dbReference type="Pfam" id="PF01018">
    <property type="entry name" value="GTP1_OBG"/>
    <property type="match status" value="1"/>
</dbReference>
<dbReference type="PROSITE" id="PS51710">
    <property type="entry name" value="G_OBG"/>
    <property type="match status" value="1"/>
</dbReference>
<keyword evidence="8" id="KW-1185">Reference proteome</keyword>
<keyword evidence="2" id="KW-0690">Ribosome biogenesis</keyword>
<dbReference type="Gene3D" id="3.40.50.300">
    <property type="entry name" value="P-loop containing nucleotide triphosphate hydrolases"/>
    <property type="match status" value="1"/>
</dbReference>
<dbReference type="FunFam" id="2.70.210.12:FF:000001">
    <property type="entry name" value="GTPase Obg"/>
    <property type="match status" value="1"/>
</dbReference>
<gene>
    <name evidence="7" type="ORF">Cfor_01799</name>
</gene>
<dbReference type="GO" id="GO:0005525">
    <property type="term" value="F:GTP binding"/>
    <property type="evidence" value="ECO:0007669"/>
    <property type="project" value="UniProtKB-KW"/>
</dbReference>
<comment type="similarity">
    <text evidence="1">Belongs to the TRAFAC class OBG-HflX-like GTPase superfamily. OBG GTPase family.</text>
</comment>
<dbReference type="PROSITE" id="PS51883">
    <property type="entry name" value="OBG"/>
    <property type="match status" value="1"/>
</dbReference>
<feature type="domain" description="OBG-type G" evidence="5">
    <location>
        <begin position="227"/>
        <end position="392"/>
    </location>
</feature>
<dbReference type="NCBIfam" id="NF008956">
    <property type="entry name" value="PRK12299.1"/>
    <property type="match status" value="1"/>
</dbReference>
<dbReference type="GO" id="GO:0003924">
    <property type="term" value="F:GTPase activity"/>
    <property type="evidence" value="ECO:0007669"/>
    <property type="project" value="InterPro"/>
</dbReference>
<evidence type="ECO:0000259" key="6">
    <source>
        <dbReference type="PROSITE" id="PS51883"/>
    </source>
</evidence>
<dbReference type="PANTHER" id="PTHR11702:SF31">
    <property type="entry name" value="MITOCHONDRIAL RIBOSOME-ASSOCIATED GTPASE 2"/>
    <property type="match status" value="1"/>
</dbReference>
<dbReference type="InterPro" id="IPR006169">
    <property type="entry name" value="GTP1_OBG_dom"/>
</dbReference>
<evidence type="ECO:0000256" key="3">
    <source>
        <dbReference type="ARBA" id="ARBA00022741"/>
    </source>
</evidence>
<dbReference type="InterPro" id="IPR014100">
    <property type="entry name" value="GTP-bd_Obg/CgtA"/>
</dbReference>
<keyword evidence="4" id="KW-0342">GTP-binding</keyword>
<accession>A0A6L2PQ46</accession>
<dbReference type="OrthoDB" id="347018at2759"/>
<evidence type="ECO:0000256" key="1">
    <source>
        <dbReference type="ARBA" id="ARBA00007699"/>
    </source>
</evidence>
<dbReference type="SUPFAM" id="SSF82051">
    <property type="entry name" value="Obg GTP-binding protein N-terminal domain"/>
    <property type="match status" value="1"/>
</dbReference>
<dbReference type="NCBIfam" id="TIGR02729">
    <property type="entry name" value="Obg_CgtA"/>
    <property type="match status" value="1"/>
</dbReference>
<evidence type="ECO:0000313" key="7">
    <source>
        <dbReference type="EMBL" id="GFG33302.1"/>
    </source>
</evidence>
<dbReference type="EMBL" id="BLKM01000426">
    <property type="protein sequence ID" value="GFG33302.1"/>
    <property type="molecule type" value="Genomic_DNA"/>
</dbReference>
<evidence type="ECO:0008006" key="9">
    <source>
        <dbReference type="Google" id="ProtNLM"/>
    </source>
</evidence>
<dbReference type="PANTHER" id="PTHR11702">
    <property type="entry name" value="DEVELOPMENTALLY REGULATED GTP-BINDING PROTEIN-RELATED"/>
    <property type="match status" value="1"/>
</dbReference>
<dbReference type="GO" id="GO:0042254">
    <property type="term" value="P:ribosome biogenesis"/>
    <property type="evidence" value="ECO:0007669"/>
    <property type="project" value="UniProtKB-UniRule"/>
</dbReference>
<feature type="domain" description="Obg" evidence="6">
    <location>
        <begin position="53"/>
        <end position="226"/>
    </location>
</feature>
<evidence type="ECO:0000313" key="8">
    <source>
        <dbReference type="Proteomes" id="UP000502823"/>
    </source>
</evidence>
<comment type="caution">
    <text evidence="7">The sequence shown here is derived from an EMBL/GenBank/DDBJ whole genome shotgun (WGS) entry which is preliminary data.</text>
</comment>
<dbReference type="CDD" id="cd01898">
    <property type="entry name" value="Obg"/>
    <property type="match status" value="1"/>
</dbReference>
<evidence type="ECO:0000256" key="4">
    <source>
        <dbReference type="ARBA" id="ARBA00023134"/>
    </source>
</evidence>
<sequence length="405" mass="44170">MKVKNTMFCIFGRNCVTWGMARYALWDQRTCMSDHTATALRTKKEKSHRNKSQHFVDARRVRVIGGKGGDGAVSFLQLWSNETAGPDGGDGGNGGHVVFKVSGCTGTRQTLSLPTVQMATQNVQDLRHLTSVVRAQDGEKGYNKDCHGKSADHTVIQVPTGTIIKSSTGRVVGDLKDEGTMFVAARGGAGGHGNHFFISDTIQAPKIAECGAEGEELQYILEVRSMAHIGLIGFPNAGKSTLLQAVSRAQPKIAPYPFTTLKPHLGVIQYDDYDQVAVADLPGLIPGSHLNRGLGIQFLKHAERCAALLFLLDLATPEPWTHLEVLQFELSQFNPDLLQRSQVVVGNKLDLPEAKVNLPRLQRQTDLPVIAVSAKMGTNLEELLKVIKKIYDKSVKSEDENSSVH</sequence>
<evidence type="ECO:0000256" key="2">
    <source>
        <dbReference type="ARBA" id="ARBA00022517"/>
    </source>
</evidence>
<dbReference type="InterPro" id="IPR027417">
    <property type="entry name" value="P-loop_NTPase"/>
</dbReference>
<proteinExistence type="inferred from homology"/>
<dbReference type="GO" id="GO:0005739">
    <property type="term" value="C:mitochondrion"/>
    <property type="evidence" value="ECO:0007669"/>
    <property type="project" value="TreeGrafter"/>
</dbReference>
<reference evidence="8" key="1">
    <citation type="submission" date="2020-01" db="EMBL/GenBank/DDBJ databases">
        <title>Draft genome sequence of the Termite Coptotermes fromosanus.</title>
        <authorList>
            <person name="Itakura S."/>
            <person name="Yosikawa Y."/>
            <person name="Umezawa K."/>
        </authorList>
    </citation>
    <scope>NUCLEOTIDE SEQUENCE [LARGE SCALE GENOMIC DNA]</scope>
</reference>
<evidence type="ECO:0000259" key="5">
    <source>
        <dbReference type="PROSITE" id="PS51710"/>
    </source>
</evidence>
<dbReference type="InterPro" id="IPR006073">
    <property type="entry name" value="GTP-bd"/>
</dbReference>
<dbReference type="AlphaFoldDB" id="A0A6L2PQ46"/>
<name>A0A6L2PQ46_COPFO</name>
<dbReference type="PRINTS" id="PR00326">
    <property type="entry name" value="GTP1OBG"/>
</dbReference>
<dbReference type="InParanoid" id="A0A6L2PQ46"/>